<dbReference type="PANTHER" id="PTHR48094">
    <property type="entry name" value="PROTEIN/NUCLEIC ACID DEGLYCASE DJ-1-RELATED"/>
    <property type="match status" value="1"/>
</dbReference>
<comment type="catalytic activity">
    <reaction evidence="5">
        <text>methylglyoxal + H2O = (R)-lactate + H(+)</text>
        <dbReference type="Rhea" id="RHEA:27754"/>
        <dbReference type="ChEBI" id="CHEBI:15377"/>
        <dbReference type="ChEBI" id="CHEBI:15378"/>
        <dbReference type="ChEBI" id="CHEBI:16004"/>
        <dbReference type="ChEBI" id="CHEBI:17158"/>
        <dbReference type="EC" id="4.2.1.130"/>
    </reaction>
</comment>
<evidence type="ECO:0000256" key="3">
    <source>
        <dbReference type="ARBA" id="ARBA00023239"/>
    </source>
</evidence>
<dbReference type="OrthoDB" id="543156at2759"/>
<evidence type="ECO:0000256" key="1">
    <source>
        <dbReference type="ARBA" id="ARBA00013134"/>
    </source>
</evidence>
<comment type="similarity">
    <text evidence="4">Belongs to the peptidase C56 family. HSP31-like subfamily.</text>
</comment>
<comment type="caution">
    <text evidence="7">The sequence shown here is derived from an EMBL/GenBank/DDBJ whole genome shotgun (WGS) entry which is preliminary data.</text>
</comment>
<accession>A0A9P3PE18</accession>
<feature type="domain" description="DJ-1/PfpI" evidence="6">
    <location>
        <begin position="77"/>
        <end position="162"/>
    </location>
</feature>
<dbReference type="SUPFAM" id="SSF52317">
    <property type="entry name" value="Class I glutamine amidotransferase-like"/>
    <property type="match status" value="1"/>
</dbReference>
<dbReference type="PANTHER" id="PTHR48094:SF11">
    <property type="entry name" value="GLUTATHIONE-INDEPENDENT GLYOXALASE HSP31-RELATED"/>
    <property type="match status" value="1"/>
</dbReference>
<keyword evidence="2" id="KW-0346">Stress response</keyword>
<sequence>MPSILFVYTSTNRTLSGNPTGWYLPEAAHPYWVLQPHFNIEFAAPDGPNPPVDTNSVKQFTEDVESVNFLKDGKVKEKFEKAKEIAKVNPADYDAIFYVGGHGPVLDLAFDKNNAALASQMYQAGKIISAVCHGPAALVGAADASGKSIFAGKRITGFSNAEEEAVGKVQEVPFLLETKIQELGGKFEKAPSRGSPMSWSMGNSSQARIRRRLAGLPRKFSKHCASERQRQSVRQGQKNSVVVLFQSGLCGA</sequence>
<dbReference type="GO" id="GO:0019243">
    <property type="term" value="P:methylglyoxal catabolic process to D-lactate via S-lactoyl-glutathione"/>
    <property type="evidence" value="ECO:0007669"/>
    <property type="project" value="TreeGrafter"/>
</dbReference>
<dbReference type="EC" id="4.2.1.130" evidence="1"/>
<dbReference type="InterPro" id="IPR029062">
    <property type="entry name" value="Class_I_gatase-like"/>
</dbReference>
<keyword evidence="8" id="KW-1185">Reference proteome</keyword>
<dbReference type="GO" id="GO:0019172">
    <property type="term" value="F:glyoxalase III activity"/>
    <property type="evidence" value="ECO:0007669"/>
    <property type="project" value="UniProtKB-EC"/>
</dbReference>
<proteinExistence type="inferred from homology"/>
<dbReference type="Proteomes" id="UP001063166">
    <property type="component" value="Unassembled WGS sequence"/>
</dbReference>
<evidence type="ECO:0000259" key="6">
    <source>
        <dbReference type="Pfam" id="PF01965"/>
    </source>
</evidence>
<dbReference type="InterPro" id="IPR050325">
    <property type="entry name" value="Prot/Nucl_acid_deglycase"/>
</dbReference>
<organism evidence="7 8">
    <name type="scientific">Lyophyllum shimeji</name>
    <name type="common">Hon-shimeji</name>
    <name type="synonym">Tricholoma shimeji</name>
    <dbReference type="NCBI Taxonomy" id="47721"/>
    <lineage>
        <taxon>Eukaryota</taxon>
        <taxon>Fungi</taxon>
        <taxon>Dikarya</taxon>
        <taxon>Basidiomycota</taxon>
        <taxon>Agaricomycotina</taxon>
        <taxon>Agaricomycetes</taxon>
        <taxon>Agaricomycetidae</taxon>
        <taxon>Agaricales</taxon>
        <taxon>Tricholomatineae</taxon>
        <taxon>Lyophyllaceae</taxon>
        <taxon>Lyophyllum</taxon>
    </lineage>
</organism>
<evidence type="ECO:0000313" key="7">
    <source>
        <dbReference type="EMBL" id="GLB33751.1"/>
    </source>
</evidence>
<dbReference type="InterPro" id="IPR002818">
    <property type="entry name" value="DJ-1/PfpI"/>
</dbReference>
<gene>
    <name evidence="7" type="ORF">LshimejAT787_0106350</name>
</gene>
<protein>
    <recommendedName>
        <fullName evidence="1">D-lactate dehydratase</fullName>
        <ecNumber evidence="1">4.2.1.130</ecNumber>
    </recommendedName>
</protein>
<evidence type="ECO:0000313" key="8">
    <source>
        <dbReference type="Proteomes" id="UP001063166"/>
    </source>
</evidence>
<dbReference type="Gene3D" id="3.40.50.880">
    <property type="match status" value="1"/>
</dbReference>
<evidence type="ECO:0000256" key="5">
    <source>
        <dbReference type="ARBA" id="ARBA00048082"/>
    </source>
</evidence>
<dbReference type="GO" id="GO:0005737">
    <property type="term" value="C:cytoplasm"/>
    <property type="evidence" value="ECO:0007669"/>
    <property type="project" value="TreeGrafter"/>
</dbReference>
<evidence type="ECO:0000256" key="2">
    <source>
        <dbReference type="ARBA" id="ARBA00023016"/>
    </source>
</evidence>
<evidence type="ECO:0000256" key="4">
    <source>
        <dbReference type="ARBA" id="ARBA00038493"/>
    </source>
</evidence>
<keyword evidence="3" id="KW-0456">Lyase</keyword>
<reference evidence="7" key="1">
    <citation type="submission" date="2022-07" db="EMBL/GenBank/DDBJ databases">
        <title>The genome of Lyophyllum shimeji provides insight into the initial evolution of ectomycorrhizal fungal genome.</title>
        <authorList>
            <person name="Kobayashi Y."/>
            <person name="Shibata T."/>
            <person name="Hirakawa H."/>
            <person name="Shigenobu S."/>
            <person name="Nishiyama T."/>
            <person name="Yamada A."/>
            <person name="Hasebe M."/>
            <person name="Kawaguchi M."/>
        </authorList>
    </citation>
    <scope>NUCLEOTIDE SEQUENCE</scope>
    <source>
        <strain evidence="7">AT787</strain>
    </source>
</reference>
<name>A0A9P3PE18_LYOSH</name>
<dbReference type="EMBL" id="BRPK01000001">
    <property type="protein sequence ID" value="GLB33751.1"/>
    <property type="molecule type" value="Genomic_DNA"/>
</dbReference>
<dbReference type="AlphaFoldDB" id="A0A9P3PE18"/>
<dbReference type="CDD" id="cd03141">
    <property type="entry name" value="GATase1_Hsp31_like"/>
    <property type="match status" value="1"/>
</dbReference>
<dbReference type="Pfam" id="PF01965">
    <property type="entry name" value="DJ-1_PfpI"/>
    <property type="match status" value="1"/>
</dbReference>